<accession>A0A833WCE7</accession>
<evidence type="ECO:0000256" key="2">
    <source>
        <dbReference type="SAM" id="MobiDB-lite"/>
    </source>
</evidence>
<dbReference type="EMBL" id="JAACNO010000542">
    <property type="protein sequence ID" value="KAF4146917.1"/>
    <property type="molecule type" value="Genomic_DNA"/>
</dbReference>
<keyword evidence="5" id="KW-1185">Reference proteome</keyword>
<evidence type="ECO:0000256" key="1">
    <source>
        <dbReference type="SAM" id="Coils"/>
    </source>
</evidence>
<keyword evidence="1" id="KW-0175">Coiled coil</keyword>
<evidence type="ECO:0000313" key="4">
    <source>
        <dbReference type="EMBL" id="KAF4146917.1"/>
    </source>
</evidence>
<comment type="caution">
    <text evidence="3">The sequence shown here is derived from an EMBL/GenBank/DDBJ whole genome shotgun (WGS) entry which is preliminary data.</text>
</comment>
<dbReference type="Proteomes" id="UP000704712">
    <property type="component" value="Unassembled WGS sequence"/>
</dbReference>
<protein>
    <submittedName>
        <fullName evidence="3">Uncharacterized protein</fullName>
    </submittedName>
</protein>
<dbReference type="Proteomes" id="UP000602510">
    <property type="component" value="Unassembled WGS sequence"/>
</dbReference>
<evidence type="ECO:0000313" key="3">
    <source>
        <dbReference type="EMBL" id="KAF4037102.1"/>
    </source>
</evidence>
<feature type="compositionally biased region" description="Polar residues" evidence="2">
    <location>
        <begin position="52"/>
        <end position="64"/>
    </location>
</feature>
<feature type="coiled-coil region" evidence="1">
    <location>
        <begin position="114"/>
        <end position="141"/>
    </location>
</feature>
<evidence type="ECO:0000313" key="5">
    <source>
        <dbReference type="Proteomes" id="UP000602510"/>
    </source>
</evidence>
<dbReference type="AlphaFoldDB" id="A0A833WCE7"/>
<proteinExistence type="predicted"/>
<feature type="region of interest" description="Disordered" evidence="2">
    <location>
        <begin position="43"/>
        <end position="99"/>
    </location>
</feature>
<gene>
    <name evidence="3" type="ORF">GN244_ATG10803</name>
    <name evidence="4" type="ORF">GN958_ATG03904</name>
</gene>
<reference evidence="3" key="1">
    <citation type="submission" date="2020-04" db="EMBL/GenBank/DDBJ databases">
        <title>Hybrid Assembly of Korean Phytophthora infestans isolates.</title>
        <authorList>
            <person name="Prokchorchik M."/>
            <person name="Lee Y."/>
            <person name="Seo J."/>
            <person name="Cho J.-H."/>
            <person name="Park Y.-E."/>
            <person name="Jang D.-C."/>
            <person name="Im J.-S."/>
            <person name="Choi J.-G."/>
            <person name="Park H.-J."/>
            <person name="Lee G.-B."/>
            <person name="Lee Y.-G."/>
            <person name="Hong S.-Y."/>
            <person name="Cho K."/>
            <person name="Sohn K.H."/>
        </authorList>
    </citation>
    <scope>NUCLEOTIDE SEQUENCE</scope>
    <source>
        <strain evidence="3">KR_1_A1</strain>
        <strain evidence="4">KR_2_A2</strain>
    </source>
</reference>
<sequence length="158" mass="17715">MSLGSSSSQVDLKHLSLELADTKDLLTESTAGDQCEEGIERLSLRISEEENASTNSVYLSSTPSRPLASQAPLNDPQHIPKGANRSPMTHSAPRVAQRYQLRHPDDLIAEASEQKRIVDELVQLEGKRRRKEEELARIYKRNTNREGNECKIKSHPNS</sequence>
<name>A0A833WCE7_PHYIN</name>
<dbReference type="EMBL" id="WSZM01000250">
    <property type="protein sequence ID" value="KAF4037102.1"/>
    <property type="molecule type" value="Genomic_DNA"/>
</dbReference>
<organism evidence="3 5">
    <name type="scientific">Phytophthora infestans</name>
    <name type="common">Potato late blight agent</name>
    <name type="synonym">Botrytis infestans</name>
    <dbReference type="NCBI Taxonomy" id="4787"/>
    <lineage>
        <taxon>Eukaryota</taxon>
        <taxon>Sar</taxon>
        <taxon>Stramenopiles</taxon>
        <taxon>Oomycota</taxon>
        <taxon>Peronosporomycetes</taxon>
        <taxon>Peronosporales</taxon>
        <taxon>Peronosporaceae</taxon>
        <taxon>Phytophthora</taxon>
    </lineage>
</organism>